<dbReference type="GO" id="GO:0042781">
    <property type="term" value="F:3'-tRNA processing endoribonuclease activity"/>
    <property type="evidence" value="ECO:0007669"/>
    <property type="project" value="UniProtKB-EC"/>
</dbReference>
<evidence type="ECO:0000256" key="21">
    <source>
        <dbReference type="ARBA" id="ARBA00032616"/>
    </source>
</evidence>
<keyword evidence="16" id="KW-0496">Mitochondrion</keyword>
<evidence type="ECO:0000256" key="12">
    <source>
        <dbReference type="ARBA" id="ARBA00022759"/>
    </source>
</evidence>
<keyword evidence="8" id="KW-0597">Phosphoprotein</keyword>
<keyword evidence="14" id="KW-0862">Zinc</keyword>
<evidence type="ECO:0000256" key="15">
    <source>
        <dbReference type="ARBA" id="ARBA00022946"/>
    </source>
</evidence>
<evidence type="ECO:0000256" key="11">
    <source>
        <dbReference type="ARBA" id="ARBA00022723"/>
    </source>
</evidence>
<name>A0A482WM37_LAOST</name>
<dbReference type="AlphaFoldDB" id="A0A482WM37"/>
<evidence type="ECO:0000259" key="25">
    <source>
        <dbReference type="Pfam" id="PF13691"/>
    </source>
</evidence>
<dbReference type="InterPro" id="IPR036866">
    <property type="entry name" value="RibonucZ/Hydroxyglut_hydro"/>
</dbReference>
<comment type="catalytic activity">
    <reaction evidence="1">
        <text>Endonucleolytic cleavage of RNA, removing extra 3' nucleotides from tRNA precursor, generating 3' termini of tRNAs. A 3'-hydroxy group is left at the tRNA terminus and a 5'-phosphoryl group is left at the trailer molecule.</text>
        <dbReference type="EC" id="3.1.26.11"/>
    </reaction>
</comment>
<evidence type="ECO:0000256" key="9">
    <source>
        <dbReference type="ARBA" id="ARBA00022694"/>
    </source>
</evidence>
<evidence type="ECO:0000256" key="19">
    <source>
        <dbReference type="ARBA" id="ARBA00030729"/>
    </source>
</evidence>
<evidence type="ECO:0000256" key="22">
    <source>
        <dbReference type="ARBA" id="ARBA00046098"/>
    </source>
</evidence>
<dbReference type="GO" id="GO:0005634">
    <property type="term" value="C:nucleus"/>
    <property type="evidence" value="ECO:0007669"/>
    <property type="project" value="UniProtKB-SubCell"/>
</dbReference>
<dbReference type="STRING" id="195883.A0A482WM37"/>
<evidence type="ECO:0000256" key="24">
    <source>
        <dbReference type="SAM" id="MobiDB-lite"/>
    </source>
</evidence>
<dbReference type="Gene3D" id="3.60.15.10">
    <property type="entry name" value="Ribonuclease Z/Hydroxyacylglutathione hydrolase-like"/>
    <property type="match status" value="3"/>
</dbReference>
<dbReference type="CDD" id="cd07718">
    <property type="entry name" value="RNaseZ_ELAC1_ELAC2-C-term-like_MBL-fold"/>
    <property type="match status" value="1"/>
</dbReference>
<dbReference type="InterPro" id="IPR027794">
    <property type="entry name" value="tRNase_Z_dom"/>
</dbReference>
<evidence type="ECO:0000256" key="3">
    <source>
        <dbReference type="ARBA" id="ARBA00004123"/>
    </source>
</evidence>
<feature type="region of interest" description="Disordered" evidence="24">
    <location>
        <begin position="199"/>
        <end position="278"/>
    </location>
</feature>
<keyword evidence="13" id="KW-0378">Hydrolase</keyword>
<comment type="cofactor">
    <cofactor evidence="2">
        <name>Zn(2+)</name>
        <dbReference type="ChEBI" id="CHEBI:29105"/>
    </cofactor>
</comment>
<keyword evidence="9" id="KW-0819">tRNA processing</keyword>
<evidence type="ECO:0000256" key="23">
    <source>
        <dbReference type="ARBA" id="ARBA00047136"/>
    </source>
</evidence>
<dbReference type="PANTHER" id="PTHR12553:SF49">
    <property type="entry name" value="ZINC PHOSPHODIESTERASE ELAC PROTEIN 2"/>
    <property type="match status" value="1"/>
</dbReference>
<evidence type="ECO:0000256" key="6">
    <source>
        <dbReference type="ARBA" id="ARBA00012477"/>
    </source>
</evidence>
<evidence type="ECO:0000313" key="26">
    <source>
        <dbReference type="EMBL" id="RZF34607.1"/>
    </source>
</evidence>
<dbReference type="GO" id="GO:0046872">
    <property type="term" value="F:metal ion binding"/>
    <property type="evidence" value="ECO:0007669"/>
    <property type="project" value="UniProtKB-KW"/>
</dbReference>
<keyword evidence="10" id="KW-0540">Nuclease</keyword>
<feature type="domain" description="tRNase Z endonuclease" evidence="25">
    <location>
        <begin position="79"/>
        <end position="126"/>
    </location>
</feature>
<proteinExistence type="inferred from homology"/>
<dbReference type="FunCoup" id="A0A482WM37">
    <property type="interactions" value="1844"/>
</dbReference>
<dbReference type="SMR" id="A0A482WM37"/>
<evidence type="ECO:0000256" key="17">
    <source>
        <dbReference type="ARBA" id="ARBA00023242"/>
    </source>
</evidence>
<comment type="subunit">
    <text evidence="23">Homodimer. Interacts with PTCD1.</text>
</comment>
<dbReference type="Proteomes" id="UP000291343">
    <property type="component" value="Unassembled WGS sequence"/>
</dbReference>
<accession>A0A482WM37</accession>
<evidence type="ECO:0000256" key="10">
    <source>
        <dbReference type="ARBA" id="ARBA00022722"/>
    </source>
</evidence>
<dbReference type="FunFam" id="3.60.15.10:FF:000014">
    <property type="entry name" value="Zinc phosphodiesterase ELAC protein 2"/>
    <property type="match status" value="1"/>
</dbReference>
<evidence type="ECO:0000256" key="18">
    <source>
        <dbReference type="ARBA" id="ARBA00030689"/>
    </source>
</evidence>
<dbReference type="EC" id="3.1.26.11" evidence="6"/>
<evidence type="ECO:0000256" key="16">
    <source>
        <dbReference type="ARBA" id="ARBA00023128"/>
    </source>
</evidence>
<reference evidence="26 27" key="1">
    <citation type="journal article" date="2017" name="Gigascience">
        <title>Genome sequence of the small brown planthopper, Laodelphax striatellus.</title>
        <authorList>
            <person name="Zhu J."/>
            <person name="Jiang F."/>
            <person name="Wang X."/>
            <person name="Yang P."/>
            <person name="Bao Y."/>
            <person name="Zhao W."/>
            <person name="Wang W."/>
            <person name="Lu H."/>
            <person name="Wang Q."/>
            <person name="Cui N."/>
            <person name="Li J."/>
            <person name="Chen X."/>
            <person name="Luo L."/>
            <person name="Yu J."/>
            <person name="Kang L."/>
            <person name="Cui F."/>
        </authorList>
    </citation>
    <scope>NUCLEOTIDE SEQUENCE [LARGE SCALE GENOMIC DNA]</scope>
    <source>
        <strain evidence="26">Lst14</strain>
    </source>
</reference>
<comment type="caution">
    <text evidence="26">The sequence shown here is derived from an EMBL/GenBank/DDBJ whole genome shotgun (WGS) entry which is preliminary data.</text>
</comment>
<dbReference type="OrthoDB" id="527344at2759"/>
<dbReference type="GO" id="GO:1990180">
    <property type="term" value="P:mitochondrial tRNA 3'-end processing"/>
    <property type="evidence" value="ECO:0007669"/>
    <property type="project" value="TreeGrafter"/>
</dbReference>
<protein>
    <recommendedName>
        <fullName evidence="7">Zinc phosphodiesterase ELAC protein 2</fullName>
        <ecNumber evidence="6">3.1.26.11</ecNumber>
    </recommendedName>
    <alternativeName>
        <fullName evidence="21">ElaC homolog protein 2</fullName>
    </alternativeName>
    <alternativeName>
        <fullName evidence="19">Ribonuclease Z 2</fullName>
    </alternativeName>
    <alternativeName>
        <fullName evidence="20">tRNA 3 endonuclease 2</fullName>
    </alternativeName>
    <alternativeName>
        <fullName evidence="18">tRNase Z 2</fullName>
    </alternativeName>
</protein>
<evidence type="ECO:0000313" key="27">
    <source>
        <dbReference type="Proteomes" id="UP000291343"/>
    </source>
</evidence>
<comment type="similarity">
    <text evidence="5">Belongs to the RNase Z family.</text>
</comment>
<dbReference type="Pfam" id="PF13691">
    <property type="entry name" value="Lactamase_B_4"/>
    <property type="match status" value="1"/>
</dbReference>
<evidence type="ECO:0000256" key="20">
    <source>
        <dbReference type="ARBA" id="ARBA00032104"/>
    </source>
</evidence>
<keyword evidence="11" id="KW-0479">Metal-binding</keyword>
<dbReference type="PANTHER" id="PTHR12553">
    <property type="entry name" value="ZINC PHOSPHODIESTERASE ELAC PROTEIN 2"/>
    <property type="match status" value="1"/>
</dbReference>
<organism evidence="26 27">
    <name type="scientific">Laodelphax striatellus</name>
    <name type="common">Small brown planthopper</name>
    <name type="synonym">Delphax striatella</name>
    <dbReference type="NCBI Taxonomy" id="195883"/>
    <lineage>
        <taxon>Eukaryota</taxon>
        <taxon>Metazoa</taxon>
        <taxon>Ecdysozoa</taxon>
        <taxon>Arthropoda</taxon>
        <taxon>Hexapoda</taxon>
        <taxon>Insecta</taxon>
        <taxon>Pterygota</taxon>
        <taxon>Neoptera</taxon>
        <taxon>Paraneoptera</taxon>
        <taxon>Hemiptera</taxon>
        <taxon>Auchenorrhyncha</taxon>
        <taxon>Fulgoroidea</taxon>
        <taxon>Delphacidae</taxon>
        <taxon>Criomorphinae</taxon>
        <taxon>Laodelphax</taxon>
    </lineage>
</organism>
<keyword evidence="27" id="KW-1185">Reference proteome</keyword>
<evidence type="ECO:0000256" key="13">
    <source>
        <dbReference type="ARBA" id="ARBA00022801"/>
    </source>
</evidence>
<dbReference type="InParanoid" id="A0A482WM37"/>
<feature type="region of interest" description="Disordered" evidence="24">
    <location>
        <begin position="489"/>
        <end position="510"/>
    </location>
</feature>
<keyword evidence="15" id="KW-0809">Transit peptide</keyword>
<dbReference type="SUPFAM" id="SSF56281">
    <property type="entry name" value="Metallo-hydrolase/oxidoreductase"/>
    <property type="match status" value="2"/>
</dbReference>
<keyword evidence="17" id="KW-0539">Nucleus</keyword>
<keyword evidence="12" id="KW-0255">Endonuclease</keyword>
<evidence type="ECO:0000256" key="7">
    <source>
        <dbReference type="ARBA" id="ARBA00013357"/>
    </source>
</evidence>
<dbReference type="Pfam" id="PF23023">
    <property type="entry name" value="Anti-Pycsar_Apyc1"/>
    <property type="match status" value="1"/>
</dbReference>
<dbReference type="InterPro" id="IPR047151">
    <property type="entry name" value="RNZ2-like"/>
</dbReference>
<dbReference type="EMBL" id="QKKF02030869">
    <property type="protein sequence ID" value="RZF34607.1"/>
    <property type="molecule type" value="Genomic_DNA"/>
</dbReference>
<feature type="compositionally biased region" description="Basic residues" evidence="24">
    <location>
        <begin position="264"/>
        <end position="273"/>
    </location>
</feature>
<feature type="compositionally biased region" description="Low complexity" evidence="24">
    <location>
        <begin position="218"/>
        <end position="231"/>
    </location>
</feature>
<gene>
    <name evidence="26" type="ORF">LSTR_LSTR008632</name>
</gene>
<comment type="subcellular location">
    <subcellularLocation>
        <location evidence="4">Mitochondrion matrix</location>
    </subcellularLocation>
    <subcellularLocation>
        <location evidence="3">Nucleus</location>
    </subcellularLocation>
</comment>
<sequence length="900" mass="100102">MTVLEFFSTILQRNNYVSVSQARCKHNLINLIRTMPKLQTHAAALKKQRLKIKEKSAKYVPGTVNLQVLGSGAYGAPRSLYMFTDQSRYLFNCGEGTQRLAHEHKMKLAKLEHIFFTYGSWNNIGGLPGMSLTIQDVGIPEITLHGPQGIDDIFRAAKRFIVLNHLKINTSNYKEVDHFEDNVMRVNYVPLDIGEETSRSRRSEAVSLDRASAKQRQEAASSSGCSSGTEGDTTDDDIDYYAYEREPQPEVEAEQNGGAEAVEKKKKKKKKRSSSVDCEPKRRRLDAAVVVGTCAMSYVCRLHDRPGALLLERCVERGVPPGPLLGRLKAGHDVTLDNGTVVRSDDVTSPNEAGAVFIVVECPDERFLDALDKEQQFATHQADASCPEDVAFLVVHFSPPFIIKHPRYQSWMSRFHATTNHLIINESNQCKGSIAVHRIQTKLNLLDKRVFPLLPLDGVVVAPSDVTGDVTSTSSEEYLSAVTSLGSSSVTSSETSVTSSTVTGSSDGSQGAVIESKTFTTVHLRPTKHVDTGDKLMLDRAEYLKEALAEPDIEQVLLELDRQRGRVESGVDHQEYPSVVFLGTGSCIPNKARNTSGILVNISADRCMLLDCGEGTLGQLVRFHGAGRMRHVLRSLRAVYVSHLHADHHIGLIGLLNAWRSAHAQEEEDAQKLFLVAPRQIMSWLDHYDAHFERVMDGVQLVPNSDLLYNDFTLSPAVKSRLFGDLEMASIKTALVKHCPNAFGVAIEHQSGWKITYSGDTMFSTNLVEIGQNSTVLIHEATMGDDLAEEARRKMHSTTSEAIEAGRQMAAAHTILTHFSQRYATLPRIDANFTDAARSVGIAFDNMSVRLTDLPKLPLFYPALKLIFSEHMEEMNLRVFRREMKQLRAKDRVERDRLSS</sequence>
<evidence type="ECO:0000256" key="14">
    <source>
        <dbReference type="ARBA" id="ARBA00022833"/>
    </source>
</evidence>
<comment type="function">
    <text evidence="22">Zinc phosphodiesterase, which displays mitochondrial tRNA 3'-processing endonuclease activity. Involved in tRNA maturation, by removing a 3'-trailer from precursor tRNA. Associates with mitochondrial DNA complexes at the nucleoids to initiate RNA processing and ribosome assembly.</text>
</comment>
<evidence type="ECO:0000256" key="4">
    <source>
        <dbReference type="ARBA" id="ARBA00004305"/>
    </source>
</evidence>
<evidence type="ECO:0000256" key="8">
    <source>
        <dbReference type="ARBA" id="ARBA00022553"/>
    </source>
</evidence>
<evidence type="ECO:0000256" key="2">
    <source>
        <dbReference type="ARBA" id="ARBA00001947"/>
    </source>
</evidence>
<evidence type="ECO:0000256" key="1">
    <source>
        <dbReference type="ARBA" id="ARBA00000402"/>
    </source>
</evidence>
<evidence type="ECO:0000256" key="5">
    <source>
        <dbReference type="ARBA" id="ARBA00007823"/>
    </source>
</evidence>
<dbReference type="GO" id="GO:0042645">
    <property type="term" value="C:mitochondrial nucleoid"/>
    <property type="evidence" value="ECO:0007669"/>
    <property type="project" value="UniProtKB-ARBA"/>
</dbReference>